<dbReference type="Proteomes" id="UP000186817">
    <property type="component" value="Unassembled WGS sequence"/>
</dbReference>
<organism evidence="1 2">
    <name type="scientific">Symbiodinium microadriaticum</name>
    <name type="common">Dinoflagellate</name>
    <name type="synonym">Zooxanthella microadriatica</name>
    <dbReference type="NCBI Taxonomy" id="2951"/>
    <lineage>
        <taxon>Eukaryota</taxon>
        <taxon>Sar</taxon>
        <taxon>Alveolata</taxon>
        <taxon>Dinophyceae</taxon>
        <taxon>Suessiales</taxon>
        <taxon>Symbiodiniaceae</taxon>
        <taxon>Symbiodinium</taxon>
    </lineage>
</organism>
<reference evidence="1 2" key="1">
    <citation type="submission" date="2016-02" db="EMBL/GenBank/DDBJ databases">
        <title>Genome analysis of coral dinoflagellate symbionts highlights evolutionary adaptations to a symbiotic lifestyle.</title>
        <authorList>
            <person name="Aranda M."/>
            <person name="Li Y."/>
            <person name="Liew Y.J."/>
            <person name="Baumgarten S."/>
            <person name="Simakov O."/>
            <person name="Wilson M."/>
            <person name="Piel J."/>
            <person name="Ashoor H."/>
            <person name="Bougouffa S."/>
            <person name="Bajic V.B."/>
            <person name="Ryu T."/>
            <person name="Ravasi T."/>
            <person name="Bayer T."/>
            <person name="Micklem G."/>
            <person name="Kim H."/>
            <person name="Bhak J."/>
            <person name="Lajeunesse T.C."/>
            <person name="Voolstra C.R."/>
        </authorList>
    </citation>
    <scope>NUCLEOTIDE SEQUENCE [LARGE SCALE GENOMIC DNA]</scope>
    <source>
        <strain evidence="1 2">CCMP2467</strain>
    </source>
</reference>
<evidence type="ECO:0000313" key="2">
    <source>
        <dbReference type="Proteomes" id="UP000186817"/>
    </source>
</evidence>
<sequence>MTGQRVETCKRTFWRCCVLALLHATTVAHAEVAGRSREIRDEMNNVIGVEMDYGEADEVEGRRLEEICSSVKPDTWFCSGAMQTLCCYSHSVLRPCRRVHCGELLHGLKANSLFRRLQPAKPIRPAMEEPLLKLALHDVTAAFLVLRLLPPRTWWQLRALSAEWRQLLDDHAESCTDRSTRSQMFGEMGRGCLGLVKLLVEASGPLRTANEEVDFAGCIYRAVHYGSVGPLQQLLRPLAAESFARRTFAVAVLREALVQAAVAGDAAACRAVLQEHGPNSAAALSRRLGTDDALTALKAASDWHLMSPGEVSELRRQAVDEVLKAVF</sequence>
<name>A0A1Q9E794_SYMMI</name>
<dbReference type="EMBL" id="LSRX01000240">
    <property type="protein sequence ID" value="OLQ03282.1"/>
    <property type="molecule type" value="Genomic_DNA"/>
</dbReference>
<gene>
    <name evidence="1" type="ORF">AK812_SmicGene13790</name>
</gene>
<protein>
    <submittedName>
        <fullName evidence="1">Uncharacterized protein</fullName>
    </submittedName>
</protein>
<keyword evidence="2" id="KW-1185">Reference proteome</keyword>
<comment type="caution">
    <text evidence="1">The sequence shown here is derived from an EMBL/GenBank/DDBJ whole genome shotgun (WGS) entry which is preliminary data.</text>
</comment>
<evidence type="ECO:0000313" key="1">
    <source>
        <dbReference type="EMBL" id="OLQ03282.1"/>
    </source>
</evidence>
<dbReference type="OrthoDB" id="420567at2759"/>
<dbReference type="AlphaFoldDB" id="A0A1Q9E794"/>
<proteinExistence type="predicted"/>
<accession>A0A1Q9E794</accession>